<dbReference type="Pfam" id="PF04082">
    <property type="entry name" value="Fungal_trans"/>
    <property type="match status" value="1"/>
</dbReference>
<evidence type="ECO:0000259" key="6">
    <source>
        <dbReference type="PROSITE" id="PS50048"/>
    </source>
</evidence>
<evidence type="ECO:0000256" key="4">
    <source>
        <dbReference type="ARBA" id="ARBA00023163"/>
    </source>
</evidence>
<keyword evidence="1" id="KW-0479">Metal-binding</keyword>
<keyword evidence="8" id="KW-1185">Reference proteome</keyword>
<accession>A0ABR4JQG7</accession>
<dbReference type="RefSeq" id="XP_070894987.1">
    <property type="nucleotide sequence ID" value="XM_071041390.1"/>
</dbReference>
<name>A0ABR4JQG7_9EURO</name>
<comment type="caution">
    <text evidence="7">The sequence shown here is derived from an EMBL/GenBank/DDBJ whole genome shotgun (WGS) entry which is preliminary data.</text>
</comment>
<dbReference type="InterPro" id="IPR001138">
    <property type="entry name" value="Zn2Cys6_DnaBD"/>
</dbReference>
<evidence type="ECO:0000313" key="8">
    <source>
        <dbReference type="Proteomes" id="UP001610444"/>
    </source>
</evidence>
<protein>
    <submittedName>
        <fullName evidence="7">Fungal-specific transcription factor domain-containing protein</fullName>
    </submittedName>
</protein>
<evidence type="ECO:0000256" key="2">
    <source>
        <dbReference type="ARBA" id="ARBA00023015"/>
    </source>
</evidence>
<dbReference type="PANTHER" id="PTHR46910">
    <property type="entry name" value="TRANSCRIPTION FACTOR PDR1"/>
    <property type="match status" value="1"/>
</dbReference>
<dbReference type="SMART" id="SM00906">
    <property type="entry name" value="Fungal_trans"/>
    <property type="match status" value="1"/>
</dbReference>
<dbReference type="PANTHER" id="PTHR46910:SF23">
    <property type="entry name" value="THIAMINE REPRESSIBLE GENES REGULATORY PROTEIN THI1"/>
    <property type="match status" value="1"/>
</dbReference>
<gene>
    <name evidence="7" type="ORF">BJX68DRAFT_244859</name>
</gene>
<evidence type="ECO:0000256" key="1">
    <source>
        <dbReference type="ARBA" id="ARBA00022723"/>
    </source>
</evidence>
<dbReference type="PROSITE" id="PS50048">
    <property type="entry name" value="ZN2_CY6_FUNGAL_2"/>
    <property type="match status" value="1"/>
</dbReference>
<keyword evidence="2" id="KW-0805">Transcription regulation</keyword>
<sequence length="736" mass="82966">MEIASHKSLSNRRLRPKVPRPLRKRIERACTRCRVRKRKCRFSDQSDICENCQRAGHSCVVEPTTDPELSAPLMDPVLKDIENEFRSQHPDISLRPEHWETLARIFSRRRDSDNNSNKMSLSHKFATTASQDPDLFPLMGKSFFAEPPRHIHQRQSNFIGFGDFITSASSVLSQDRSLDLLDDCMGYGSPLDYPFLYNTTKEQYLVHILPSLPTQSEADFIISTFFLSPNWYCLDETSFRERVTSLYEDNLDISCIDCDFLFLALTVLALGSQFIELRQVPRPRDPEISLAPAIDAPGVCFIRSATKLLAMVLSIPSIESCQGLFLAGLYYLPVSQSSTSHTYIVLAMRLAMALGLHRGDTKPSLDNIQVEYRHRIFWTLYCIERRLAIAMGYPETILEKEITCPLPKYCRDLDGNNHQQVERHKAHVNLTLVINRLIRRDQDSWSTYLEEARSAILSWWEDIPMQLRDLDNVLLRANAHLHIYYHQVWIYAGRKCLIHLVRERLGNGFLPTDEELGDPAIEALTEHCIASANETINFLGLLRAHKQLSHFSFTDFHSCVFATIVLLLGSILRPCAAIMHQVQAAMDTLRFMSAGNENAKGGVHLVESFLAIVNSSISSLCARQSPGSPVNDGAHELDAVLVQQDHDRSPDFFSTQPRSLIPVFPPATGQGLDRSLGTVLGDSSGFPGTRSPAGADMSLYDKLRIAATECSSQELHFLGITDLFDEDKGPVASKLN</sequence>
<dbReference type="CDD" id="cd12148">
    <property type="entry name" value="fungal_TF_MHR"/>
    <property type="match status" value="1"/>
</dbReference>
<keyword evidence="3" id="KW-0238">DNA-binding</keyword>
<dbReference type="InterPro" id="IPR036864">
    <property type="entry name" value="Zn2-C6_fun-type_DNA-bd_sf"/>
</dbReference>
<dbReference type="InterPro" id="IPR007219">
    <property type="entry name" value="XnlR_reg_dom"/>
</dbReference>
<dbReference type="InterPro" id="IPR050987">
    <property type="entry name" value="AtrR-like"/>
</dbReference>
<evidence type="ECO:0000256" key="5">
    <source>
        <dbReference type="ARBA" id="ARBA00023242"/>
    </source>
</evidence>
<dbReference type="SMART" id="SM00066">
    <property type="entry name" value="GAL4"/>
    <property type="match status" value="1"/>
</dbReference>
<keyword evidence="5" id="KW-0539">Nucleus</keyword>
<dbReference type="Gene3D" id="4.10.240.10">
    <property type="entry name" value="Zn(2)-C6 fungal-type DNA-binding domain"/>
    <property type="match status" value="1"/>
</dbReference>
<dbReference type="EMBL" id="JBFXLR010000052">
    <property type="protein sequence ID" value="KAL2842272.1"/>
    <property type="molecule type" value="Genomic_DNA"/>
</dbReference>
<dbReference type="Pfam" id="PF00172">
    <property type="entry name" value="Zn_clus"/>
    <property type="match status" value="1"/>
</dbReference>
<dbReference type="Proteomes" id="UP001610444">
    <property type="component" value="Unassembled WGS sequence"/>
</dbReference>
<reference evidence="7 8" key="1">
    <citation type="submission" date="2024-07" db="EMBL/GenBank/DDBJ databases">
        <title>Section-level genome sequencing and comparative genomics of Aspergillus sections Usti and Cavernicolus.</title>
        <authorList>
            <consortium name="Lawrence Berkeley National Laboratory"/>
            <person name="Nybo J.L."/>
            <person name="Vesth T.C."/>
            <person name="Theobald S."/>
            <person name="Frisvad J.C."/>
            <person name="Larsen T.O."/>
            <person name="Kjaerboelling I."/>
            <person name="Rothschild-Mancinelli K."/>
            <person name="Lyhne E.K."/>
            <person name="Kogle M.E."/>
            <person name="Barry K."/>
            <person name="Clum A."/>
            <person name="Na H."/>
            <person name="Ledsgaard L."/>
            <person name="Lin J."/>
            <person name="Lipzen A."/>
            <person name="Kuo A."/>
            <person name="Riley R."/>
            <person name="Mondo S."/>
            <person name="LaButti K."/>
            <person name="Haridas S."/>
            <person name="Pangalinan J."/>
            <person name="Salamov A.A."/>
            <person name="Simmons B.A."/>
            <person name="Magnuson J.K."/>
            <person name="Chen J."/>
            <person name="Drula E."/>
            <person name="Henrissat B."/>
            <person name="Wiebenga A."/>
            <person name="Lubbers R.J."/>
            <person name="Gomes A.C."/>
            <person name="Macurrencykelacurrency M.R."/>
            <person name="Stajich J."/>
            <person name="Grigoriev I.V."/>
            <person name="Mortensen U.H."/>
            <person name="De vries R.P."/>
            <person name="Baker S.E."/>
            <person name="Andersen M.R."/>
        </authorList>
    </citation>
    <scope>NUCLEOTIDE SEQUENCE [LARGE SCALE GENOMIC DNA]</scope>
    <source>
        <strain evidence="7 8">CBS 756.74</strain>
    </source>
</reference>
<organism evidence="7 8">
    <name type="scientific">Aspergillus pseudodeflectus</name>
    <dbReference type="NCBI Taxonomy" id="176178"/>
    <lineage>
        <taxon>Eukaryota</taxon>
        <taxon>Fungi</taxon>
        <taxon>Dikarya</taxon>
        <taxon>Ascomycota</taxon>
        <taxon>Pezizomycotina</taxon>
        <taxon>Eurotiomycetes</taxon>
        <taxon>Eurotiomycetidae</taxon>
        <taxon>Eurotiales</taxon>
        <taxon>Aspergillaceae</taxon>
        <taxon>Aspergillus</taxon>
        <taxon>Aspergillus subgen. Nidulantes</taxon>
    </lineage>
</organism>
<evidence type="ECO:0000256" key="3">
    <source>
        <dbReference type="ARBA" id="ARBA00023125"/>
    </source>
</evidence>
<dbReference type="GeneID" id="98156554"/>
<dbReference type="PROSITE" id="PS00463">
    <property type="entry name" value="ZN2_CY6_FUNGAL_1"/>
    <property type="match status" value="1"/>
</dbReference>
<feature type="domain" description="Zn(2)-C6 fungal-type" evidence="6">
    <location>
        <begin position="29"/>
        <end position="61"/>
    </location>
</feature>
<keyword evidence="4" id="KW-0804">Transcription</keyword>
<proteinExistence type="predicted"/>
<dbReference type="SUPFAM" id="SSF57701">
    <property type="entry name" value="Zn2/Cys6 DNA-binding domain"/>
    <property type="match status" value="1"/>
</dbReference>
<evidence type="ECO:0000313" key="7">
    <source>
        <dbReference type="EMBL" id="KAL2842272.1"/>
    </source>
</evidence>